<organism evidence="1 2">
    <name type="scientific">Phytophthora megakarya</name>
    <dbReference type="NCBI Taxonomy" id="4795"/>
    <lineage>
        <taxon>Eukaryota</taxon>
        <taxon>Sar</taxon>
        <taxon>Stramenopiles</taxon>
        <taxon>Oomycota</taxon>
        <taxon>Peronosporomycetes</taxon>
        <taxon>Peronosporales</taxon>
        <taxon>Peronosporaceae</taxon>
        <taxon>Phytophthora</taxon>
    </lineage>
</organism>
<dbReference type="Proteomes" id="UP000198211">
    <property type="component" value="Unassembled WGS sequence"/>
</dbReference>
<dbReference type="OrthoDB" id="91689at2759"/>
<sequence>MLSHILNRQDEREAFSDVADSQNTLAIKFRVTRCVDENENEALYQRFVLRRFVDKDREITVWKASIVGDGEYRGMQMDQIGWSVLRPLREGTLAEVCVRQVPLHLRSAEEVSQPTAKRFHDFVQDMVRENSEEVTAMAKVYCLRTP</sequence>
<proteinExistence type="predicted"/>
<evidence type="ECO:0000313" key="1">
    <source>
        <dbReference type="EMBL" id="OWZ07219.1"/>
    </source>
</evidence>
<protein>
    <submittedName>
        <fullName evidence="1">Uncharacterized protein</fullName>
    </submittedName>
</protein>
<comment type="caution">
    <text evidence="1">The sequence shown here is derived from an EMBL/GenBank/DDBJ whole genome shotgun (WGS) entry which is preliminary data.</text>
</comment>
<evidence type="ECO:0000313" key="2">
    <source>
        <dbReference type="Proteomes" id="UP000198211"/>
    </source>
</evidence>
<dbReference type="AlphaFoldDB" id="A0A225VQB3"/>
<name>A0A225VQB3_9STRA</name>
<keyword evidence="2" id="KW-1185">Reference proteome</keyword>
<accession>A0A225VQB3</accession>
<dbReference type="EMBL" id="NBNE01003624">
    <property type="protein sequence ID" value="OWZ07219.1"/>
    <property type="molecule type" value="Genomic_DNA"/>
</dbReference>
<reference evidence="2" key="1">
    <citation type="submission" date="2017-03" db="EMBL/GenBank/DDBJ databases">
        <title>Phytopthora megakarya and P. palmivora, two closely related causual agents of cacao black pod achieved similar genome size and gene model numbers by different mechanisms.</title>
        <authorList>
            <person name="Ali S."/>
            <person name="Shao J."/>
            <person name="Larry D.J."/>
            <person name="Kronmiller B."/>
            <person name="Shen D."/>
            <person name="Strem M.D."/>
            <person name="Melnick R.L."/>
            <person name="Guiltinan M.J."/>
            <person name="Tyler B.M."/>
            <person name="Meinhardt L.W."/>
            <person name="Bailey B.A."/>
        </authorList>
    </citation>
    <scope>NUCLEOTIDE SEQUENCE [LARGE SCALE GENOMIC DNA]</scope>
    <source>
        <strain evidence="2">zdho120</strain>
    </source>
</reference>
<gene>
    <name evidence="1" type="ORF">PHMEG_00020419</name>
</gene>